<feature type="region of interest" description="Disordered" evidence="1">
    <location>
        <begin position="1"/>
        <end position="106"/>
    </location>
</feature>
<evidence type="ECO:0000313" key="3">
    <source>
        <dbReference type="Proteomes" id="UP000887013"/>
    </source>
</evidence>
<evidence type="ECO:0000256" key="1">
    <source>
        <dbReference type="SAM" id="MobiDB-lite"/>
    </source>
</evidence>
<comment type="caution">
    <text evidence="2">The sequence shown here is derived from an EMBL/GenBank/DDBJ whole genome shotgun (WGS) entry which is preliminary data.</text>
</comment>
<keyword evidence="3" id="KW-1185">Reference proteome</keyword>
<dbReference type="AlphaFoldDB" id="A0A8X6PQU7"/>
<proteinExistence type="predicted"/>
<reference evidence="2" key="1">
    <citation type="submission" date="2020-08" db="EMBL/GenBank/DDBJ databases">
        <title>Multicomponent nature underlies the extraordinary mechanical properties of spider dragline silk.</title>
        <authorList>
            <person name="Kono N."/>
            <person name="Nakamura H."/>
            <person name="Mori M."/>
            <person name="Yoshida Y."/>
            <person name="Ohtoshi R."/>
            <person name="Malay A.D."/>
            <person name="Moran D.A.P."/>
            <person name="Tomita M."/>
            <person name="Numata K."/>
            <person name="Arakawa K."/>
        </authorList>
    </citation>
    <scope>NUCLEOTIDE SEQUENCE</scope>
</reference>
<evidence type="ECO:0000313" key="2">
    <source>
        <dbReference type="EMBL" id="GFT84122.1"/>
    </source>
</evidence>
<feature type="compositionally biased region" description="Polar residues" evidence="1">
    <location>
        <begin position="13"/>
        <end position="26"/>
    </location>
</feature>
<accession>A0A8X6PQU7</accession>
<name>A0A8X6PQU7_NEPPI</name>
<organism evidence="2 3">
    <name type="scientific">Nephila pilipes</name>
    <name type="common">Giant wood spider</name>
    <name type="synonym">Nephila maculata</name>
    <dbReference type="NCBI Taxonomy" id="299642"/>
    <lineage>
        <taxon>Eukaryota</taxon>
        <taxon>Metazoa</taxon>
        <taxon>Ecdysozoa</taxon>
        <taxon>Arthropoda</taxon>
        <taxon>Chelicerata</taxon>
        <taxon>Arachnida</taxon>
        <taxon>Araneae</taxon>
        <taxon>Araneomorphae</taxon>
        <taxon>Entelegynae</taxon>
        <taxon>Araneoidea</taxon>
        <taxon>Nephilidae</taxon>
        <taxon>Nephila</taxon>
    </lineage>
</organism>
<protein>
    <submittedName>
        <fullName evidence="2">Uncharacterized protein</fullName>
    </submittedName>
</protein>
<sequence length="181" mass="20444">MIARVQKQPPSLPFQSAESRQGNRNALSEKRGADKILADQHSHPFSLASANRVLSGRRLPKGGSANTLPNKSDILRKQRRASSPPMSPRDSRFQKGIPRNAPSTSACARKAIKRRAWEFPFISLSRDRSLSRDPFVAPGVNEILSRKASQEKEARALASAVWRWKEFERREKRLRYLAAQC</sequence>
<feature type="compositionally biased region" description="Basic and acidic residues" evidence="1">
    <location>
        <begin position="27"/>
        <end position="42"/>
    </location>
</feature>
<gene>
    <name evidence="2" type="ORF">NPIL_548021</name>
</gene>
<dbReference type="Proteomes" id="UP000887013">
    <property type="component" value="Unassembled WGS sequence"/>
</dbReference>
<dbReference type="EMBL" id="BMAW01023693">
    <property type="protein sequence ID" value="GFT84122.1"/>
    <property type="molecule type" value="Genomic_DNA"/>
</dbReference>